<protein>
    <recommendedName>
        <fullName evidence="3">Fibronectin type-III domain-containing protein</fullName>
    </recommendedName>
</protein>
<sequence length="160" mass="18337">MADQGIKKAIIKKEDFPPLNGESQNYLVRYRVVSEDKNRTSHWSQHYEVNVVPEIDRERIVDGEVSPEPWISHSLVLSENKQIINVVWTPPINLKSDFDLYVKWGSDAFKYVASIQTSSYTIQTLSGYATVEFALQVPTFPKKRFTKATLFESDPLSLVV</sequence>
<name>A0A1B7X8D8_APHFL</name>
<dbReference type="Proteomes" id="UP000092093">
    <property type="component" value="Unassembled WGS sequence"/>
</dbReference>
<reference evidence="1 2" key="1">
    <citation type="submission" date="2015-09" db="EMBL/GenBank/DDBJ databases">
        <title>Aphanizomenon flos-aquae WA102.</title>
        <authorList>
            <person name="Driscoll C."/>
        </authorList>
    </citation>
    <scope>NUCLEOTIDE SEQUENCE [LARGE SCALE GENOMIC DNA]</scope>
    <source>
        <strain evidence="1">WA102</strain>
    </source>
</reference>
<dbReference type="AlphaFoldDB" id="A0A1B7X8D8"/>
<evidence type="ECO:0008006" key="3">
    <source>
        <dbReference type="Google" id="ProtNLM"/>
    </source>
</evidence>
<gene>
    <name evidence="1" type="ORF">AN484_01220</name>
</gene>
<organism evidence="1 2">
    <name type="scientific">Aphanizomenon flos-aquae WA102</name>
    <dbReference type="NCBI Taxonomy" id="1710896"/>
    <lineage>
        <taxon>Bacteria</taxon>
        <taxon>Bacillati</taxon>
        <taxon>Cyanobacteriota</taxon>
        <taxon>Cyanophyceae</taxon>
        <taxon>Nostocales</taxon>
        <taxon>Aphanizomenonaceae</taxon>
        <taxon>Aphanizomenon</taxon>
    </lineage>
</organism>
<dbReference type="EMBL" id="LJOW01000002">
    <property type="protein sequence ID" value="OBQ45616.1"/>
    <property type="molecule type" value="Genomic_DNA"/>
</dbReference>
<proteinExistence type="predicted"/>
<evidence type="ECO:0000313" key="2">
    <source>
        <dbReference type="Proteomes" id="UP000092093"/>
    </source>
</evidence>
<evidence type="ECO:0000313" key="1">
    <source>
        <dbReference type="EMBL" id="OBQ45616.1"/>
    </source>
</evidence>
<comment type="caution">
    <text evidence="1">The sequence shown here is derived from an EMBL/GenBank/DDBJ whole genome shotgun (WGS) entry which is preliminary data.</text>
</comment>
<accession>A0A1B7X8D8</accession>